<dbReference type="InterPro" id="IPR042121">
    <property type="entry name" value="MutL_C_regsub"/>
</dbReference>
<evidence type="ECO:0000259" key="7">
    <source>
        <dbReference type="SMART" id="SM01340"/>
    </source>
</evidence>
<keyword evidence="3" id="KW-0227">DNA damage</keyword>
<dbReference type="Pfam" id="PF01119">
    <property type="entry name" value="DNA_mis_repair"/>
    <property type="match status" value="1"/>
</dbReference>
<dbReference type="GO" id="GO:0030983">
    <property type="term" value="F:mismatched DNA binding"/>
    <property type="evidence" value="ECO:0007669"/>
    <property type="project" value="InterPro"/>
</dbReference>
<evidence type="ECO:0000256" key="5">
    <source>
        <dbReference type="SAM" id="MobiDB-lite"/>
    </source>
</evidence>
<dbReference type="SMART" id="SM00853">
    <property type="entry name" value="MutL_C"/>
    <property type="match status" value="1"/>
</dbReference>
<comment type="similarity">
    <text evidence="2">Belongs to the F-actin-capping protein alpha subunit family.</text>
</comment>
<dbReference type="InterPro" id="IPR042489">
    <property type="entry name" value="CapZ_alpha_1"/>
</dbReference>
<dbReference type="STRING" id="61395.A0A1Y1WHE0"/>
<evidence type="ECO:0000313" key="8">
    <source>
        <dbReference type="EMBL" id="ORX72939.1"/>
    </source>
</evidence>
<evidence type="ECO:0000259" key="6">
    <source>
        <dbReference type="SMART" id="SM00853"/>
    </source>
</evidence>
<dbReference type="PRINTS" id="PR00191">
    <property type="entry name" value="FACTINCAPA"/>
</dbReference>
<dbReference type="GO" id="GO:0032389">
    <property type="term" value="C:MutLalpha complex"/>
    <property type="evidence" value="ECO:0007669"/>
    <property type="project" value="TreeGrafter"/>
</dbReference>
<dbReference type="InterPro" id="IPR014790">
    <property type="entry name" value="MutL_C"/>
</dbReference>
<dbReference type="PANTHER" id="PTHR10073">
    <property type="entry name" value="DNA MISMATCH REPAIR PROTEIN MLH, PMS, MUTL"/>
    <property type="match status" value="1"/>
</dbReference>
<protein>
    <submittedName>
        <fullName evidence="8">Uncharacterized protein</fullName>
    </submittedName>
</protein>
<dbReference type="PROSITE" id="PS00058">
    <property type="entry name" value="DNA_MISMATCH_REPAIR_1"/>
    <property type="match status" value="1"/>
</dbReference>
<proteinExistence type="inferred from homology"/>
<dbReference type="Pfam" id="PF08676">
    <property type="entry name" value="MutL_C"/>
    <property type="match status" value="1"/>
</dbReference>
<dbReference type="InterPro" id="IPR042120">
    <property type="entry name" value="MutL_C_dimsub"/>
</dbReference>
<dbReference type="GO" id="GO:0016887">
    <property type="term" value="F:ATP hydrolysis activity"/>
    <property type="evidence" value="ECO:0007669"/>
    <property type="project" value="InterPro"/>
</dbReference>
<feature type="region of interest" description="Disordered" evidence="5">
    <location>
        <begin position="655"/>
        <end position="677"/>
    </location>
</feature>
<dbReference type="Gene3D" id="3.30.1540.20">
    <property type="entry name" value="MutL, C-terminal domain, dimerisation subdomain"/>
    <property type="match status" value="1"/>
</dbReference>
<dbReference type="InterPro" id="IPR038973">
    <property type="entry name" value="MutL/Mlh/Pms-like"/>
</dbReference>
<dbReference type="Gene3D" id="3.30.565.10">
    <property type="entry name" value="Histidine kinase-like ATPase, C-terminal domain"/>
    <property type="match status" value="1"/>
</dbReference>
<dbReference type="Gene3D" id="3.30.1140.60">
    <property type="entry name" value="F-actin capping protein, alpha subunit"/>
    <property type="match status" value="1"/>
</dbReference>
<dbReference type="Gene3D" id="3.30.230.10">
    <property type="match status" value="1"/>
</dbReference>
<dbReference type="Pfam" id="PF13589">
    <property type="entry name" value="HATPase_c_3"/>
    <property type="match status" value="1"/>
</dbReference>
<dbReference type="InterPro" id="IPR036890">
    <property type="entry name" value="HATPase_C_sf"/>
</dbReference>
<dbReference type="EMBL" id="MCFD01000002">
    <property type="protein sequence ID" value="ORX72939.1"/>
    <property type="molecule type" value="Genomic_DNA"/>
</dbReference>
<comment type="similarity">
    <text evidence="1">Belongs to the DNA mismatch repair MutL/HexB family.</text>
</comment>
<dbReference type="GO" id="GO:0051016">
    <property type="term" value="P:barbed-end actin filament capping"/>
    <property type="evidence" value="ECO:0007669"/>
    <property type="project" value="InterPro"/>
</dbReference>
<dbReference type="GeneID" id="63806765"/>
<feature type="region of interest" description="Disordered" evidence="5">
    <location>
        <begin position="610"/>
        <end position="630"/>
    </location>
</feature>
<feature type="domain" description="MutL C-terminal dimerisation" evidence="6">
    <location>
        <begin position="701"/>
        <end position="835"/>
    </location>
</feature>
<dbReference type="InterPro" id="IPR013507">
    <property type="entry name" value="DNA_mismatch_S5_2-like"/>
</dbReference>
<dbReference type="SUPFAM" id="SSF90096">
    <property type="entry name" value="Subunits of heterodimeric actin filament capping protein Capz"/>
    <property type="match status" value="1"/>
</dbReference>
<dbReference type="Proteomes" id="UP000193922">
    <property type="component" value="Unassembled WGS sequence"/>
</dbReference>
<keyword evidence="9" id="KW-1185">Reference proteome</keyword>
<dbReference type="SUPFAM" id="SSF118116">
    <property type="entry name" value="DNA mismatch repair protein MutL"/>
    <property type="match status" value="1"/>
</dbReference>
<dbReference type="GO" id="GO:0006298">
    <property type="term" value="P:mismatch repair"/>
    <property type="evidence" value="ECO:0007669"/>
    <property type="project" value="InterPro"/>
</dbReference>
<comment type="caution">
    <text evidence="8">The sequence shown here is derived from an EMBL/GenBank/DDBJ whole genome shotgun (WGS) entry which is preliminary data.</text>
</comment>
<feature type="domain" description="DNA mismatch repair protein S5" evidence="7">
    <location>
        <begin position="411"/>
        <end position="532"/>
    </location>
</feature>
<organism evidence="8 9">
    <name type="scientific">Linderina pennispora</name>
    <dbReference type="NCBI Taxonomy" id="61395"/>
    <lineage>
        <taxon>Eukaryota</taxon>
        <taxon>Fungi</taxon>
        <taxon>Fungi incertae sedis</taxon>
        <taxon>Zoopagomycota</taxon>
        <taxon>Kickxellomycotina</taxon>
        <taxon>Kickxellomycetes</taxon>
        <taxon>Kickxellales</taxon>
        <taxon>Kickxellaceae</taxon>
        <taxon>Linderina</taxon>
    </lineage>
</organism>
<dbReference type="InterPro" id="IPR017865">
    <property type="entry name" value="F-actin_cap_asu_CS"/>
</dbReference>
<keyword evidence="4" id="KW-0009">Actin-binding</keyword>
<dbReference type="SUPFAM" id="SSF55874">
    <property type="entry name" value="ATPase domain of HSP90 chaperone/DNA topoisomerase II/histidine kinase"/>
    <property type="match status" value="1"/>
</dbReference>
<dbReference type="GO" id="GO:0005524">
    <property type="term" value="F:ATP binding"/>
    <property type="evidence" value="ECO:0007669"/>
    <property type="project" value="InterPro"/>
</dbReference>
<dbReference type="RefSeq" id="XP_040746279.1">
    <property type="nucleotide sequence ID" value="XM_040890117.1"/>
</dbReference>
<dbReference type="SUPFAM" id="SSF54211">
    <property type="entry name" value="Ribosomal protein S5 domain 2-like"/>
    <property type="match status" value="1"/>
</dbReference>
<dbReference type="Gene3D" id="3.30.1370.100">
    <property type="entry name" value="MutL, C-terminal domain, regulatory subdomain"/>
    <property type="match status" value="1"/>
</dbReference>
<dbReference type="InterPro" id="IPR037282">
    <property type="entry name" value="CapZ_alpha/beta"/>
</dbReference>
<evidence type="ECO:0000256" key="3">
    <source>
        <dbReference type="ARBA" id="ARBA00022763"/>
    </source>
</evidence>
<dbReference type="OrthoDB" id="10263226at2759"/>
<dbReference type="AlphaFoldDB" id="A0A1Y1WHE0"/>
<evidence type="ECO:0000256" key="1">
    <source>
        <dbReference type="ARBA" id="ARBA00006082"/>
    </source>
</evidence>
<dbReference type="SMART" id="SM01340">
    <property type="entry name" value="DNA_mis_repair"/>
    <property type="match status" value="1"/>
</dbReference>
<accession>A0A1Y1WHE0</accession>
<evidence type="ECO:0000313" key="9">
    <source>
        <dbReference type="Proteomes" id="UP000193922"/>
    </source>
</evidence>
<dbReference type="InterPro" id="IPR020568">
    <property type="entry name" value="Ribosomal_Su5_D2-typ_SF"/>
</dbReference>
<dbReference type="PANTHER" id="PTHR10073:SF52">
    <property type="entry name" value="MISMATCH REPAIR ENDONUCLEASE PMS2"/>
    <property type="match status" value="1"/>
</dbReference>
<dbReference type="GO" id="GO:0008290">
    <property type="term" value="C:F-actin capping protein complex"/>
    <property type="evidence" value="ECO:0007669"/>
    <property type="project" value="InterPro"/>
</dbReference>
<dbReference type="GO" id="GO:0140664">
    <property type="term" value="F:ATP-dependent DNA damage sensor activity"/>
    <property type="evidence" value="ECO:0007669"/>
    <property type="project" value="InterPro"/>
</dbReference>
<dbReference type="Gene3D" id="3.90.1150.210">
    <property type="entry name" value="F-actin capping protein, beta subunit"/>
    <property type="match status" value="1"/>
</dbReference>
<sequence length="871" mass="95567">MSIVEKAAKLLLHSPPGEVDDVFNDIRGIVNDDEALQEHIEPVLAESNMQHFLVVEVPETESKVLLTPYNKLEDGRYLCPNTQQEFAFDHVRRVAHDAQEAAAAGANEEQRAQLQTALDAYVLAHYPEGAGTVFSHEGQLVLCIVSNRFSPGNFWNGSWRAVWSFSAETGQLNGSAKVTVHYFEDGNVQLDTQAEFTADLEGDFQRGINDGFRQLAEKTFRGLRRTLPVTRNKVDWEKIANYRIGSELTMAGGSGEMLPIGKDTAVKELLENSLDSGATSVEIRLKDNGLTSITVIDNGSGIASAAHATVCRKHWTSKIRSFTDLSTITTFGFRGEALSSLCAVATLTYDMAGALASSSPVARSHGTTQELQRHARREYLKLVGLVEQYAIISNARLVLSNQTKGSASVAVRTAAQSSLLGRLSAVFGRSKGLDVTVGGHVSRALPEAGRSASDKQYFFVNGRPCEFMRAKRLVNELFRGKCPARYPVFAIMVGVNQDTVDVNLTPDKRTILLRHEDVVLRALREAVGEALEPKESEFAVHKKVQVLLGGAGTKRPAEQMDIRSSDDFEAPPLKTRVSPSVVMVTKPAQPPALVHAPSSIPLESSSLLATPTASAPPAVPKRQPAKKPATMVIGACRNRLRDISYDWSKVSARMQQRQQSASIPEPPSTPETASGVHLSDAEARASLSRLIRKSDFAQMQVLGQFNLGFIIARFRDDLFIIDQHASDEKYNFETLQSTARIASQPLIRPHVLELNIVDEAVAMQNLHVLERNGFGLSVDEQAVPGRRLSMVSQPVIDQTMFSEADLRELIARLSADPQPRCERASPHSVMIGDPLSSAQMRRIVANLSGLDHPWNCPHGRPVMRHLFHLPQ</sequence>
<dbReference type="Pfam" id="PF01267">
    <property type="entry name" value="F-actin_cap_A"/>
    <property type="match status" value="1"/>
</dbReference>
<dbReference type="PROSITE" id="PS00748">
    <property type="entry name" value="F_ACTIN_CAPPING_A_1"/>
    <property type="match status" value="1"/>
</dbReference>
<dbReference type="InterPro" id="IPR042276">
    <property type="entry name" value="CapZ_alpha/beta_2"/>
</dbReference>
<dbReference type="InterPro" id="IPR014721">
    <property type="entry name" value="Ribsml_uS5_D2-typ_fold_subgr"/>
</dbReference>
<dbReference type="InterPro" id="IPR037198">
    <property type="entry name" value="MutL_C_sf"/>
</dbReference>
<reference evidence="8 9" key="1">
    <citation type="submission" date="2016-07" db="EMBL/GenBank/DDBJ databases">
        <title>Pervasive Adenine N6-methylation of Active Genes in Fungi.</title>
        <authorList>
            <consortium name="DOE Joint Genome Institute"/>
            <person name="Mondo S.J."/>
            <person name="Dannebaum R.O."/>
            <person name="Kuo R.C."/>
            <person name="Labutti K."/>
            <person name="Haridas S."/>
            <person name="Kuo A."/>
            <person name="Salamov A."/>
            <person name="Ahrendt S.R."/>
            <person name="Lipzen A."/>
            <person name="Sullivan W."/>
            <person name="Andreopoulos W.B."/>
            <person name="Clum A."/>
            <person name="Lindquist E."/>
            <person name="Daum C."/>
            <person name="Ramamoorthy G.K."/>
            <person name="Gryganskyi A."/>
            <person name="Culley D."/>
            <person name="Magnuson J.K."/>
            <person name="James T.Y."/>
            <person name="O'Malley M.A."/>
            <person name="Stajich J.E."/>
            <person name="Spatafora J.W."/>
            <person name="Visel A."/>
            <person name="Grigoriev I.V."/>
        </authorList>
    </citation>
    <scope>NUCLEOTIDE SEQUENCE [LARGE SCALE GENOMIC DNA]</scope>
    <source>
        <strain evidence="8 9">ATCC 12442</strain>
    </source>
</reference>
<dbReference type="InterPro" id="IPR014762">
    <property type="entry name" value="DNA_mismatch_repair_CS"/>
</dbReference>
<name>A0A1Y1WHE0_9FUNG</name>
<evidence type="ECO:0000256" key="4">
    <source>
        <dbReference type="ARBA" id="ARBA00023203"/>
    </source>
</evidence>
<gene>
    <name evidence="8" type="ORF">DL89DRAFT_290733</name>
</gene>
<dbReference type="InterPro" id="IPR002189">
    <property type="entry name" value="CapZ_alpha"/>
</dbReference>
<dbReference type="GO" id="GO:0003779">
    <property type="term" value="F:actin binding"/>
    <property type="evidence" value="ECO:0007669"/>
    <property type="project" value="UniProtKB-KW"/>
</dbReference>
<evidence type="ECO:0000256" key="2">
    <source>
        <dbReference type="ARBA" id="ARBA00010479"/>
    </source>
</evidence>